<evidence type="ECO:0000313" key="2">
    <source>
        <dbReference type="EMBL" id="GFH05035.1"/>
    </source>
</evidence>
<name>A0A7I9ZVJ7_9MYCO</name>
<feature type="compositionally biased region" description="Basic and acidic residues" evidence="1">
    <location>
        <begin position="9"/>
        <end position="27"/>
    </location>
</feature>
<accession>A0A7I9ZVJ7</accession>
<protein>
    <recommendedName>
        <fullName evidence="4">Terminase</fullName>
    </recommendedName>
</protein>
<comment type="caution">
    <text evidence="2">The sequence shown here is derived from an EMBL/GenBank/DDBJ whole genome shotgun (WGS) entry which is preliminary data.</text>
</comment>
<reference evidence="2 3" key="1">
    <citation type="journal article" date="2019" name="Emerg. Microbes Infect.">
        <title>Comprehensive subspecies identification of 175 nontuberculous mycobacteria species based on 7547 genomic profiles.</title>
        <authorList>
            <person name="Matsumoto Y."/>
            <person name="Kinjo T."/>
            <person name="Motooka D."/>
            <person name="Nabeya D."/>
            <person name="Jung N."/>
            <person name="Uechi K."/>
            <person name="Horii T."/>
            <person name="Iida T."/>
            <person name="Fujita J."/>
            <person name="Nakamura S."/>
        </authorList>
    </citation>
    <scope>NUCLEOTIDE SEQUENCE [LARGE SCALE GENOMIC DNA]</scope>
    <source>
        <strain evidence="2 3">JCM 30996</strain>
    </source>
</reference>
<keyword evidence="3" id="KW-1185">Reference proteome</keyword>
<evidence type="ECO:0000256" key="1">
    <source>
        <dbReference type="SAM" id="MobiDB-lite"/>
    </source>
</evidence>
<dbReference type="EMBL" id="BLLB01000002">
    <property type="protein sequence ID" value="GFH05035.1"/>
    <property type="molecule type" value="Genomic_DNA"/>
</dbReference>
<organism evidence="2 3">
    <name type="scientific">Mycolicibacterium hippocampi</name>
    <dbReference type="NCBI Taxonomy" id="659824"/>
    <lineage>
        <taxon>Bacteria</taxon>
        <taxon>Bacillati</taxon>
        <taxon>Actinomycetota</taxon>
        <taxon>Actinomycetes</taxon>
        <taxon>Mycobacteriales</taxon>
        <taxon>Mycobacteriaceae</taxon>
        <taxon>Mycolicibacterium</taxon>
    </lineage>
</organism>
<feature type="region of interest" description="Disordered" evidence="1">
    <location>
        <begin position="1"/>
        <end position="52"/>
    </location>
</feature>
<sequence>MGRRGPKPAPRELRVLNGRGDGRDSGGRKIPAAPPVPRPEAPDKPESLSPKASELWDVIVEDLEAAGTLKISDGPAIEMLCEEYATWSALRATIRKQGRFITRPSGVKVRNPATADQRESQIAWQRLATFLGLDAAAVARRLAAAGGSTDDDDDTNPFAWAE</sequence>
<dbReference type="Pfam" id="PF05119">
    <property type="entry name" value="Terminase_4"/>
    <property type="match status" value="1"/>
</dbReference>
<dbReference type="Proteomes" id="UP000465304">
    <property type="component" value="Unassembled WGS sequence"/>
</dbReference>
<gene>
    <name evidence="2" type="ORF">MHIP_55180</name>
</gene>
<proteinExistence type="predicted"/>
<dbReference type="AlphaFoldDB" id="A0A7I9ZVJ7"/>
<evidence type="ECO:0000313" key="3">
    <source>
        <dbReference type="Proteomes" id="UP000465304"/>
    </source>
</evidence>
<evidence type="ECO:0008006" key="4">
    <source>
        <dbReference type="Google" id="ProtNLM"/>
    </source>
</evidence>
<dbReference type="InterPro" id="IPR006448">
    <property type="entry name" value="Phage_term_ssu_P27"/>
</dbReference>